<dbReference type="EMBL" id="VSSQ01012069">
    <property type="protein sequence ID" value="MPM48369.1"/>
    <property type="molecule type" value="Genomic_DNA"/>
</dbReference>
<dbReference type="Pfam" id="PF02965">
    <property type="entry name" value="Met_synt_B12"/>
    <property type="match status" value="1"/>
</dbReference>
<accession>A0A645A5A4</accession>
<gene>
    <name evidence="4" type="primary">metH_41</name>
    <name evidence="4" type="ORF">SDC9_95093</name>
</gene>
<name>A0A645A5A4_9ZZZZ</name>
<organism evidence="4">
    <name type="scientific">bioreactor metagenome</name>
    <dbReference type="NCBI Taxonomy" id="1076179"/>
    <lineage>
        <taxon>unclassified sequences</taxon>
        <taxon>metagenomes</taxon>
        <taxon>ecological metagenomes</taxon>
    </lineage>
</organism>
<dbReference type="AlphaFoldDB" id="A0A645A5A4"/>
<dbReference type="GO" id="GO:0032259">
    <property type="term" value="P:methylation"/>
    <property type="evidence" value="ECO:0007669"/>
    <property type="project" value="UniProtKB-KW"/>
</dbReference>
<dbReference type="InterPro" id="IPR037010">
    <property type="entry name" value="VitB12-dep_Met_synth_activ_sf"/>
</dbReference>
<dbReference type="PANTHER" id="PTHR45833:SF1">
    <property type="entry name" value="METHIONINE SYNTHASE"/>
    <property type="match status" value="1"/>
</dbReference>
<comment type="caution">
    <text evidence="4">The sequence shown here is derived from an EMBL/GenBank/DDBJ whole genome shotgun (WGS) entry which is preliminary data.</text>
</comment>
<dbReference type="SUPFAM" id="SSF56507">
    <property type="entry name" value="Methionine synthase activation domain-like"/>
    <property type="match status" value="1"/>
</dbReference>
<feature type="domain" description="AdoMet activation" evidence="3">
    <location>
        <begin position="1"/>
        <end position="220"/>
    </location>
</feature>
<dbReference type="GO" id="GO:0046872">
    <property type="term" value="F:metal ion binding"/>
    <property type="evidence" value="ECO:0007669"/>
    <property type="project" value="UniProtKB-KW"/>
</dbReference>
<protein>
    <submittedName>
        <fullName evidence="4">Methionine synthase</fullName>
        <ecNumber evidence="4">2.1.1.13</ecNumber>
    </submittedName>
</protein>
<dbReference type="GO" id="GO:0046653">
    <property type="term" value="P:tetrahydrofolate metabolic process"/>
    <property type="evidence" value="ECO:0007669"/>
    <property type="project" value="TreeGrafter"/>
</dbReference>
<dbReference type="Gene3D" id="3.10.196.10">
    <property type="entry name" value="Vitamin B12-dependent methionine synthase, activation domain"/>
    <property type="match status" value="1"/>
</dbReference>
<evidence type="ECO:0000259" key="3">
    <source>
        <dbReference type="PROSITE" id="PS50974"/>
    </source>
</evidence>
<dbReference type="PROSITE" id="PS50974">
    <property type="entry name" value="ADOMET_ACTIVATION"/>
    <property type="match status" value="1"/>
</dbReference>
<reference evidence="4" key="1">
    <citation type="submission" date="2019-08" db="EMBL/GenBank/DDBJ databases">
        <authorList>
            <person name="Kucharzyk K."/>
            <person name="Murdoch R.W."/>
            <person name="Higgins S."/>
            <person name="Loffler F."/>
        </authorList>
    </citation>
    <scope>NUCLEOTIDE SEQUENCE</scope>
</reference>
<dbReference type="GO" id="GO:0005829">
    <property type="term" value="C:cytosol"/>
    <property type="evidence" value="ECO:0007669"/>
    <property type="project" value="TreeGrafter"/>
</dbReference>
<evidence type="ECO:0000256" key="1">
    <source>
        <dbReference type="ARBA" id="ARBA00022723"/>
    </source>
</evidence>
<keyword evidence="2" id="KW-0170">Cobalt</keyword>
<evidence type="ECO:0000313" key="4">
    <source>
        <dbReference type="EMBL" id="MPM48369.1"/>
    </source>
</evidence>
<dbReference type="GO" id="GO:0050667">
    <property type="term" value="P:homocysteine metabolic process"/>
    <property type="evidence" value="ECO:0007669"/>
    <property type="project" value="TreeGrafter"/>
</dbReference>
<keyword evidence="1" id="KW-0479">Metal-binding</keyword>
<sequence>MKLQAEYEDRLERMSKQALKEKWLQPRGVYGYWPVQVENDDLLVYDPASLSASQPKVLTRFHFPRQLGAEALSLADYFAPVDSGKIDVVAFQVVTVGQAASERFDELQNAAEYSEGYFTHGLAVQTAEAAADYLHNHIRRELGLGQEQGKRYSWGYPAIPELDDHAKVFQLLPAEKELGMKLTEAFQLVPEQSTAAIIVHHPAAKYFNIGESRVEQLLKD</sequence>
<dbReference type="PANTHER" id="PTHR45833">
    <property type="entry name" value="METHIONINE SYNTHASE"/>
    <property type="match status" value="1"/>
</dbReference>
<evidence type="ECO:0000256" key="2">
    <source>
        <dbReference type="ARBA" id="ARBA00023285"/>
    </source>
</evidence>
<dbReference type="InterPro" id="IPR050554">
    <property type="entry name" value="Met_Synthase/Corrinoid"/>
</dbReference>
<dbReference type="EC" id="2.1.1.13" evidence="4"/>
<dbReference type="GO" id="GO:0008705">
    <property type="term" value="F:methionine synthase activity"/>
    <property type="evidence" value="ECO:0007669"/>
    <property type="project" value="UniProtKB-EC"/>
</dbReference>
<proteinExistence type="predicted"/>
<keyword evidence="4" id="KW-0808">Transferase</keyword>
<keyword evidence="4" id="KW-0489">Methyltransferase</keyword>
<dbReference type="InterPro" id="IPR004223">
    <property type="entry name" value="VitB12-dep_Met_synth_activ_dom"/>
</dbReference>